<keyword evidence="1" id="KW-0812">Transmembrane</keyword>
<reference evidence="2" key="1">
    <citation type="submission" date="2020-12" db="EMBL/GenBank/DDBJ databases">
        <title>Metabolic potential, ecology and presence of endohyphal bacteria is reflected in genomic diversity of Mucoromycotina.</title>
        <authorList>
            <person name="Muszewska A."/>
            <person name="Okrasinska A."/>
            <person name="Steczkiewicz K."/>
            <person name="Drgas O."/>
            <person name="Orlowska M."/>
            <person name="Perlinska-Lenart U."/>
            <person name="Aleksandrzak-Piekarczyk T."/>
            <person name="Szatraj K."/>
            <person name="Zielenkiewicz U."/>
            <person name="Pilsyk S."/>
            <person name="Malc E."/>
            <person name="Mieczkowski P."/>
            <person name="Kruszewska J.S."/>
            <person name="Biernat P."/>
            <person name="Pawlowska J."/>
        </authorList>
    </citation>
    <scope>NUCLEOTIDE SEQUENCE</scope>
    <source>
        <strain evidence="2">WA0000067209</strain>
    </source>
</reference>
<dbReference type="Proteomes" id="UP000654370">
    <property type="component" value="Unassembled WGS sequence"/>
</dbReference>
<dbReference type="AlphaFoldDB" id="A0A8H7PG67"/>
<feature type="transmembrane region" description="Helical" evidence="1">
    <location>
        <begin position="235"/>
        <end position="258"/>
    </location>
</feature>
<comment type="caution">
    <text evidence="2">The sequence shown here is derived from an EMBL/GenBank/DDBJ whole genome shotgun (WGS) entry which is preliminary data.</text>
</comment>
<proteinExistence type="predicted"/>
<keyword evidence="1" id="KW-0472">Membrane</keyword>
<sequence>MLCGLRLGVRAANLGEGCDPTPSYRYETLILNTIQAYQFTIIEPPQQRFLDISRLLQQSLFILRTGKQNLSIQRMFQFRLYSRVSAFWDTKIHPFPARCNTKTTYCPDNNSGCKNLLATGATCEYQRDDECAGPYSICLNTVCLVKGVPLEGPCNSEITNYTSYDSKGNQVSQTIIRDNCTINTYCNYLNTRLCISSKGMGNACDQDIECLSDNCGEVTHKCEVAADSFHQVPHWAWGVVASVIFIFVVSTLLFLWLLHRYQSKKEHEKASRFFEEAKKFNMYAENAKLVERVLTPGAMPMTGTRASMIYLATPGSFMNSGNKRPIISHSSSNVEETAT</sequence>
<protein>
    <submittedName>
        <fullName evidence="2">Uncharacterized protein</fullName>
    </submittedName>
</protein>
<gene>
    <name evidence="2" type="ORF">INT43_004672</name>
</gene>
<dbReference type="OrthoDB" id="195231at2759"/>
<keyword evidence="1" id="KW-1133">Transmembrane helix</keyword>
<evidence type="ECO:0000313" key="3">
    <source>
        <dbReference type="Proteomes" id="UP000654370"/>
    </source>
</evidence>
<keyword evidence="3" id="KW-1185">Reference proteome</keyword>
<evidence type="ECO:0000256" key="1">
    <source>
        <dbReference type="SAM" id="Phobius"/>
    </source>
</evidence>
<organism evidence="2 3">
    <name type="scientific">Mortierella isabellina</name>
    <name type="common">Filamentous fungus</name>
    <name type="synonym">Umbelopsis isabellina</name>
    <dbReference type="NCBI Taxonomy" id="91625"/>
    <lineage>
        <taxon>Eukaryota</taxon>
        <taxon>Fungi</taxon>
        <taxon>Fungi incertae sedis</taxon>
        <taxon>Mucoromycota</taxon>
        <taxon>Mucoromycotina</taxon>
        <taxon>Umbelopsidomycetes</taxon>
        <taxon>Umbelopsidales</taxon>
        <taxon>Umbelopsidaceae</taxon>
        <taxon>Umbelopsis</taxon>
    </lineage>
</organism>
<name>A0A8H7PG67_MORIS</name>
<evidence type="ECO:0000313" key="2">
    <source>
        <dbReference type="EMBL" id="KAG2173298.1"/>
    </source>
</evidence>
<dbReference type="EMBL" id="JAEPQZ010000015">
    <property type="protein sequence ID" value="KAG2173298.1"/>
    <property type="molecule type" value="Genomic_DNA"/>
</dbReference>
<accession>A0A8H7PG67</accession>